<evidence type="ECO:0000313" key="1">
    <source>
        <dbReference type="EMBL" id="CAF1283277.1"/>
    </source>
</evidence>
<comment type="caution">
    <text evidence="1">The sequence shown here is derived from an EMBL/GenBank/DDBJ whole genome shotgun (WGS) entry which is preliminary data.</text>
</comment>
<proteinExistence type="predicted"/>
<gene>
    <name evidence="1" type="ORF">BJG266_LOCUS31324</name>
    <name evidence="2" type="ORF">QVE165_LOCUS48331</name>
</gene>
<evidence type="ECO:0000313" key="3">
    <source>
        <dbReference type="Proteomes" id="UP000663832"/>
    </source>
</evidence>
<keyword evidence="3" id="KW-1185">Reference proteome</keyword>
<dbReference type="EMBL" id="CAJNOI010000454">
    <property type="protein sequence ID" value="CAF1283277.1"/>
    <property type="molecule type" value="Genomic_DNA"/>
</dbReference>
<sequence length="293" mass="32051">MNNVSSLRIGFISNATFIARFIDQTLSNISCMQCTCTALINSAIAWNCITINNTCQLIKNYSLTDIGIMTNNYGIFFFQQFPFQLTTNQTNEETTNSIDIIAITETIPFSTTIETLSRLTHPNDAIFGICDTIVGGDSTPSDISGSNQCNFYPGEMPANAIDNDELTKYTNFGNGTISTSSETQGCYTGFYVTLSNSRSVLKGVQFRTGNDNPNRDPITITIEGTNSTLLTIGNSWILIYSGSSGLDNDPGRYELGVQQTFNNTIAYTSYRLLVTTKRAAGVAVQYSEAFLFG</sequence>
<reference evidence="1" key="1">
    <citation type="submission" date="2021-02" db="EMBL/GenBank/DDBJ databases">
        <authorList>
            <person name="Nowell W R."/>
        </authorList>
    </citation>
    <scope>NUCLEOTIDE SEQUENCE</scope>
</reference>
<evidence type="ECO:0000313" key="2">
    <source>
        <dbReference type="EMBL" id="CAF1565732.1"/>
    </source>
</evidence>
<dbReference type="Proteomes" id="UP000663877">
    <property type="component" value="Unassembled WGS sequence"/>
</dbReference>
<dbReference type="AlphaFoldDB" id="A0A815CGE3"/>
<dbReference type="Proteomes" id="UP000663832">
    <property type="component" value="Unassembled WGS sequence"/>
</dbReference>
<dbReference type="OrthoDB" id="10001117at2759"/>
<dbReference type="EMBL" id="CAJNOM010000808">
    <property type="protein sequence ID" value="CAF1565732.1"/>
    <property type="molecule type" value="Genomic_DNA"/>
</dbReference>
<organism evidence="1 4">
    <name type="scientific">Adineta steineri</name>
    <dbReference type="NCBI Taxonomy" id="433720"/>
    <lineage>
        <taxon>Eukaryota</taxon>
        <taxon>Metazoa</taxon>
        <taxon>Spiralia</taxon>
        <taxon>Gnathifera</taxon>
        <taxon>Rotifera</taxon>
        <taxon>Eurotatoria</taxon>
        <taxon>Bdelloidea</taxon>
        <taxon>Adinetida</taxon>
        <taxon>Adinetidae</taxon>
        <taxon>Adineta</taxon>
    </lineage>
</organism>
<name>A0A815CGE3_9BILA</name>
<protein>
    <submittedName>
        <fullName evidence="1">Uncharacterized protein</fullName>
    </submittedName>
</protein>
<evidence type="ECO:0000313" key="4">
    <source>
        <dbReference type="Proteomes" id="UP000663877"/>
    </source>
</evidence>
<accession>A0A815CGE3</accession>